<keyword evidence="1" id="KW-0175">Coiled coil</keyword>
<dbReference type="Proteomes" id="UP001327560">
    <property type="component" value="Chromosome 3"/>
</dbReference>
<dbReference type="PANTHER" id="PTHR31071">
    <property type="entry name" value="GB|AAF24581.1"/>
    <property type="match status" value="1"/>
</dbReference>
<feature type="region of interest" description="Disordered" evidence="2">
    <location>
        <begin position="347"/>
        <end position="366"/>
    </location>
</feature>
<feature type="compositionally biased region" description="Basic residues" evidence="2">
    <location>
        <begin position="21"/>
        <end position="37"/>
    </location>
</feature>
<evidence type="ECO:0000313" key="3">
    <source>
        <dbReference type="EMBL" id="WOL01786.1"/>
    </source>
</evidence>
<feature type="region of interest" description="Disordered" evidence="2">
    <location>
        <begin position="1"/>
        <end position="46"/>
    </location>
</feature>
<dbReference type="EMBL" id="CP136892">
    <property type="protein sequence ID" value="WOL01786.1"/>
    <property type="molecule type" value="Genomic_DNA"/>
</dbReference>
<dbReference type="InterPro" id="IPR043424">
    <property type="entry name" value="BLT-like"/>
</dbReference>
<accession>A0AAQ3Q9Y8</accession>
<protein>
    <submittedName>
        <fullName evidence="3">Uncharacterized protein</fullName>
    </submittedName>
</protein>
<evidence type="ECO:0000256" key="1">
    <source>
        <dbReference type="SAM" id="Coils"/>
    </source>
</evidence>
<dbReference type="AlphaFoldDB" id="A0AAQ3Q9Y8"/>
<proteinExistence type="predicted"/>
<name>A0AAQ3Q9Y8_9LILI</name>
<evidence type="ECO:0000256" key="2">
    <source>
        <dbReference type="SAM" id="MobiDB-lite"/>
    </source>
</evidence>
<feature type="coiled-coil region" evidence="1">
    <location>
        <begin position="179"/>
        <end position="298"/>
    </location>
</feature>
<sequence length="491" mass="56560">MPNHRRGSDRLPSSGSARGRNVMRRTARSHVRTRRRATLTPRGHQSPTFRVDWRDDIRWKGTRDRAAVARDTDRGRDGGSKKYFKDLQNGLVKSKELVKILIHLYGQRKQKIFAISLARALYCQLDEAVAQVDQLIHHKDSDHGEIYRLVRQFMEEKEMWKKKKHGGIRIAVQSAIEELETERKLRIKAESKNEKLRLELTQMNTSLVNASKQLDSERRTRQMIEQVCGQMIRGIGDNKAEVEELNRESAKAREELEMKRQMLQLADEWREERVQMKLAEAKHQFEEKNATVNQLRHELESFLAVKRAQDPFDGPWDLADDHESDCLRVRQMVHPRRSMCATNLIMDRDTNGEKDQEENNVTNSEDSDLHSIELNMDNNNNGYSWSYVPAAIENEGELALAIEYDEMSTKCGKVSDTEEKVMTEGIKEKIIRKFLQLNNNLAGGRPVDNSSALDQSGEQYVPVEVPRDQNLVGSSITVPFGLPSSTKQLSR</sequence>
<dbReference type="PANTHER" id="PTHR31071:SF7">
    <property type="entry name" value="OS04G0382800 PROTEIN"/>
    <property type="match status" value="1"/>
</dbReference>
<gene>
    <name evidence="3" type="ORF">Cni_G10503</name>
</gene>
<evidence type="ECO:0000313" key="4">
    <source>
        <dbReference type="Proteomes" id="UP001327560"/>
    </source>
</evidence>
<keyword evidence="4" id="KW-1185">Reference proteome</keyword>
<organism evidence="3 4">
    <name type="scientific">Canna indica</name>
    <name type="common">Indian-shot</name>
    <dbReference type="NCBI Taxonomy" id="4628"/>
    <lineage>
        <taxon>Eukaryota</taxon>
        <taxon>Viridiplantae</taxon>
        <taxon>Streptophyta</taxon>
        <taxon>Embryophyta</taxon>
        <taxon>Tracheophyta</taxon>
        <taxon>Spermatophyta</taxon>
        <taxon>Magnoliopsida</taxon>
        <taxon>Liliopsida</taxon>
        <taxon>Zingiberales</taxon>
        <taxon>Cannaceae</taxon>
        <taxon>Canna</taxon>
    </lineage>
</organism>
<reference evidence="3 4" key="1">
    <citation type="submission" date="2023-10" db="EMBL/GenBank/DDBJ databases">
        <title>Chromosome-scale genome assembly provides insights into flower coloration mechanisms of Canna indica.</title>
        <authorList>
            <person name="Li C."/>
        </authorList>
    </citation>
    <scope>NUCLEOTIDE SEQUENCE [LARGE SCALE GENOMIC DNA]</scope>
    <source>
        <tissue evidence="3">Flower</tissue>
    </source>
</reference>